<name>A0A2Z3GDY9_9BACT</name>
<sequence length="253" mass="26498">MLPGSLRKNQKNEVEANQNLVVVTGGTKGIGRALVLRFARAGYAVATCARAASELAVLATTVAHHVPGAVLHTLPADLADPAGCARFADFVLAQPGTLAAVVHNAGAFAPGRLQDEPADGSQLRQLLAVNLLSAYDLTRALLPALIRQGSGHIFTLCSTASITAYPTGGSYGIAKHALYGFTRNLREELKDQGIRVTAVLPGATLTASWEGVDLPAERFIRADDVAEAIFGAFSLSPQAVVEELLIRPQLGDI</sequence>
<dbReference type="InterPro" id="IPR036291">
    <property type="entry name" value="NAD(P)-bd_dom_sf"/>
</dbReference>
<dbReference type="PRINTS" id="PR00081">
    <property type="entry name" value="GDHRDH"/>
</dbReference>
<keyword evidence="2" id="KW-0560">Oxidoreductase</keyword>
<comment type="similarity">
    <text evidence="1 3">Belongs to the short-chain dehydrogenases/reductases (SDR) family.</text>
</comment>
<proteinExistence type="inferred from homology"/>
<reference evidence="5" key="1">
    <citation type="submission" date="2018-04" db="EMBL/GenBank/DDBJ databases">
        <title>Complete genome of Antarctic heterotrophic bacterium Hymenobacter nivis.</title>
        <authorList>
            <person name="Terashima M."/>
        </authorList>
    </citation>
    <scope>NUCLEOTIDE SEQUENCE [LARGE SCALE GENOMIC DNA]</scope>
    <source>
        <strain evidence="5">NBRC 111535</strain>
    </source>
</reference>
<dbReference type="GO" id="GO:0016491">
    <property type="term" value="F:oxidoreductase activity"/>
    <property type="evidence" value="ECO:0007669"/>
    <property type="project" value="UniProtKB-KW"/>
</dbReference>
<dbReference type="AlphaFoldDB" id="A0A2Z3GDY9"/>
<dbReference type="Gene3D" id="3.40.50.720">
    <property type="entry name" value="NAD(P)-binding Rossmann-like Domain"/>
    <property type="match status" value="1"/>
</dbReference>
<protein>
    <submittedName>
        <fullName evidence="4">Short-chain dehydrogenase</fullName>
    </submittedName>
</protein>
<dbReference type="PRINTS" id="PR00080">
    <property type="entry name" value="SDRFAMILY"/>
</dbReference>
<dbReference type="PANTHER" id="PTHR42901">
    <property type="entry name" value="ALCOHOL DEHYDROGENASE"/>
    <property type="match status" value="1"/>
</dbReference>
<dbReference type="PANTHER" id="PTHR42901:SF1">
    <property type="entry name" value="ALCOHOL DEHYDROGENASE"/>
    <property type="match status" value="1"/>
</dbReference>
<dbReference type="Proteomes" id="UP000245999">
    <property type="component" value="Chromosome"/>
</dbReference>
<dbReference type="KEGG" id="hnv:DDQ68_02085"/>
<keyword evidence="5" id="KW-1185">Reference proteome</keyword>
<evidence type="ECO:0000256" key="3">
    <source>
        <dbReference type="RuleBase" id="RU000363"/>
    </source>
</evidence>
<dbReference type="PROSITE" id="PS00061">
    <property type="entry name" value="ADH_SHORT"/>
    <property type="match status" value="1"/>
</dbReference>
<evidence type="ECO:0000256" key="1">
    <source>
        <dbReference type="ARBA" id="ARBA00006484"/>
    </source>
</evidence>
<dbReference type="Pfam" id="PF00106">
    <property type="entry name" value="adh_short"/>
    <property type="match status" value="1"/>
</dbReference>
<accession>A0A2Z3GDY9</accession>
<organism evidence="4 5">
    <name type="scientific">Hymenobacter nivis</name>
    <dbReference type="NCBI Taxonomy" id="1850093"/>
    <lineage>
        <taxon>Bacteria</taxon>
        <taxon>Pseudomonadati</taxon>
        <taxon>Bacteroidota</taxon>
        <taxon>Cytophagia</taxon>
        <taxon>Cytophagales</taxon>
        <taxon>Hymenobacteraceae</taxon>
        <taxon>Hymenobacter</taxon>
    </lineage>
</organism>
<evidence type="ECO:0000313" key="5">
    <source>
        <dbReference type="Proteomes" id="UP000245999"/>
    </source>
</evidence>
<gene>
    <name evidence="4" type="ORF">DDQ68_02085</name>
</gene>
<evidence type="ECO:0000313" key="4">
    <source>
        <dbReference type="EMBL" id="AWM31683.1"/>
    </source>
</evidence>
<dbReference type="InterPro" id="IPR002347">
    <property type="entry name" value="SDR_fam"/>
</dbReference>
<dbReference type="SUPFAM" id="SSF51735">
    <property type="entry name" value="NAD(P)-binding Rossmann-fold domains"/>
    <property type="match status" value="1"/>
</dbReference>
<evidence type="ECO:0000256" key="2">
    <source>
        <dbReference type="ARBA" id="ARBA00023002"/>
    </source>
</evidence>
<dbReference type="EMBL" id="CP029145">
    <property type="protein sequence ID" value="AWM31683.1"/>
    <property type="molecule type" value="Genomic_DNA"/>
</dbReference>
<dbReference type="OrthoDB" id="9810734at2"/>
<dbReference type="InterPro" id="IPR020904">
    <property type="entry name" value="Sc_DH/Rdtase_CS"/>
</dbReference>
<dbReference type="CDD" id="cd05233">
    <property type="entry name" value="SDR_c"/>
    <property type="match status" value="1"/>
</dbReference>